<reference evidence="3 4" key="1">
    <citation type="journal article" date="2021" name="bioRxiv">
        <title>The Gossypium anomalum genome as a resource for cotton improvement and evolutionary analysis of hybrid incompatibility.</title>
        <authorList>
            <person name="Grover C.E."/>
            <person name="Yuan D."/>
            <person name="Arick M.A."/>
            <person name="Miller E.R."/>
            <person name="Hu G."/>
            <person name="Peterson D.G."/>
            <person name="Wendel J.F."/>
            <person name="Udall J.A."/>
        </authorList>
    </citation>
    <scope>NUCLEOTIDE SEQUENCE [LARGE SCALE GENOMIC DNA]</scope>
    <source>
        <strain evidence="3">JFW-Udall</strain>
        <tissue evidence="3">Leaf</tissue>
    </source>
</reference>
<gene>
    <name evidence="3" type="ORF">CXB51_020843</name>
</gene>
<dbReference type="CDD" id="cd22162">
    <property type="entry name" value="F-box_AtSKIP3-like"/>
    <property type="match status" value="1"/>
</dbReference>
<accession>A0A8J5Z2B5</accession>
<dbReference type="Pfam" id="PF14299">
    <property type="entry name" value="PP2"/>
    <property type="match status" value="1"/>
</dbReference>
<evidence type="ECO:0000313" key="4">
    <source>
        <dbReference type="Proteomes" id="UP000701853"/>
    </source>
</evidence>
<dbReference type="InterPro" id="IPR001810">
    <property type="entry name" value="F-box_dom"/>
</dbReference>
<evidence type="ECO:0000313" key="3">
    <source>
        <dbReference type="EMBL" id="KAG8487195.1"/>
    </source>
</evidence>
<dbReference type="PROSITE" id="PS50181">
    <property type="entry name" value="FBOX"/>
    <property type="match status" value="1"/>
</dbReference>
<dbReference type="OrthoDB" id="1918565at2759"/>
<dbReference type="InterPro" id="IPR036047">
    <property type="entry name" value="F-box-like_dom_sf"/>
</dbReference>
<name>A0A8J5Z2B5_9ROSI</name>
<protein>
    <recommendedName>
        <fullName evidence="2">F-box domain-containing protein</fullName>
    </recommendedName>
</protein>
<comment type="caution">
    <text evidence="3">The sequence shown here is derived from an EMBL/GenBank/DDBJ whole genome shotgun (WGS) entry which is preliminary data.</text>
</comment>
<dbReference type="SUPFAM" id="SSF81383">
    <property type="entry name" value="F-box domain"/>
    <property type="match status" value="1"/>
</dbReference>
<dbReference type="SMART" id="SM00256">
    <property type="entry name" value="FBOX"/>
    <property type="match status" value="1"/>
</dbReference>
<dbReference type="PANTHER" id="PTHR32278">
    <property type="entry name" value="F-BOX DOMAIN-CONTAINING PROTEIN"/>
    <property type="match status" value="1"/>
</dbReference>
<proteinExistence type="predicted"/>
<dbReference type="AlphaFoldDB" id="A0A8J5Z2B5"/>
<organism evidence="3 4">
    <name type="scientific">Gossypium anomalum</name>
    <dbReference type="NCBI Taxonomy" id="47600"/>
    <lineage>
        <taxon>Eukaryota</taxon>
        <taxon>Viridiplantae</taxon>
        <taxon>Streptophyta</taxon>
        <taxon>Embryophyta</taxon>
        <taxon>Tracheophyta</taxon>
        <taxon>Spermatophyta</taxon>
        <taxon>Magnoliopsida</taxon>
        <taxon>eudicotyledons</taxon>
        <taxon>Gunneridae</taxon>
        <taxon>Pentapetalae</taxon>
        <taxon>rosids</taxon>
        <taxon>malvids</taxon>
        <taxon>Malvales</taxon>
        <taxon>Malvaceae</taxon>
        <taxon>Malvoideae</taxon>
        <taxon>Gossypium</taxon>
    </lineage>
</organism>
<evidence type="ECO:0000256" key="1">
    <source>
        <dbReference type="SAM" id="MobiDB-lite"/>
    </source>
</evidence>
<dbReference type="Gene3D" id="1.20.1280.50">
    <property type="match status" value="1"/>
</dbReference>
<feature type="domain" description="F-box" evidence="2">
    <location>
        <begin position="23"/>
        <end position="69"/>
    </location>
</feature>
<feature type="compositionally biased region" description="Basic residues" evidence="1">
    <location>
        <begin position="328"/>
        <end position="343"/>
    </location>
</feature>
<dbReference type="EMBL" id="JAHUZN010000008">
    <property type="protein sequence ID" value="KAG8487195.1"/>
    <property type="molecule type" value="Genomic_DNA"/>
</dbReference>
<feature type="region of interest" description="Disordered" evidence="1">
    <location>
        <begin position="324"/>
        <end position="346"/>
    </location>
</feature>
<evidence type="ECO:0000259" key="2">
    <source>
        <dbReference type="PROSITE" id="PS50181"/>
    </source>
</evidence>
<keyword evidence="4" id="KW-1185">Reference proteome</keyword>
<sequence>MKSEVSEMGSGVGGGGGGNKYGSLNLTDLPQDCIATVFSFTSPRDACRLSLVSTTFKSASESDAVWESFLPSDHQASIPSSLSFSSKKELYLSLCENHILIDGGRKSLQLERVSGKKVYMLSARDLFIVWGGTPTYWRWISLPESRFEEVAELINVCWLEIRGKIAISMLSPMTRYKACLVFKATAGAYGFDFQPAEVSVSIAGAEGCKRTVYLDAARGLRQRYQIVPRRIGLFSRSRFLGLQAPVRPAPAGGDDQYPKTRGDGWLEIELGEFFNDGAIDGELEMSVMEVDGGWSHCPGDRNSAVPLKFALDFNRQRLRPTCGYSSKRTPKRRGKKRGVGKKQKNVEWKQRENKLYQVFINSGEIQVLAGERSVNG</sequence>
<dbReference type="PANTHER" id="PTHR32278:SF111">
    <property type="entry name" value="F-BOX PROTEIN PP2-B12-RELATED"/>
    <property type="match status" value="1"/>
</dbReference>
<dbReference type="Pfam" id="PF00646">
    <property type="entry name" value="F-box"/>
    <property type="match status" value="1"/>
</dbReference>
<dbReference type="Proteomes" id="UP000701853">
    <property type="component" value="Chromosome 8"/>
</dbReference>
<dbReference type="InterPro" id="IPR025886">
    <property type="entry name" value="PP2-like"/>
</dbReference>